<proteinExistence type="predicted"/>
<dbReference type="EMBL" id="LAZR01022522">
    <property type="protein sequence ID" value="KKL81578.1"/>
    <property type="molecule type" value="Genomic_DNA"/>
</dbReference>
<gene>
    <name evidence="1" type="ORF">LCGC14_1993410</name>
</gene>
<protein>
    <submittedName>
        <fullName evidence="1">Uncharacterized protein</fullName>
    </submittedName>
</protein>
<name>A0A0F9F5L4_9ZZZZ</name>
<accession>A0A0F9F5L4</accession>
<organism evidence="1">
    <name type="scientific">marine sediment metagenome</name>
    <dbReference type="NCBI Taxonomy" id="412755"/>
    <lineage>
        <taxon>unclassified sequences</taxon>
        <taxon>metagenomes</taxon>
        <taxon>ecological metagenomes</taxon>
    </lineage>
</organism>
<evidence type="ECO:0000313" key="1">
    <source>
        <dbReference type="EMBL" id="KKL81578.1"/>
    </source>
</evidence>
<reference evidence="1" key="1">
    <citation type="journal article" date="2015" name="Nature">
        <title>Complex archaea that bridge the gap between prokaryotes and eukaryotes.</title>
        <authorList>
            <person name="Spang A."/>
            <person name="Saw J.H."/>
            <person name="Jorgensen S.L."/>
            <person name="Zaremba-Niedzwiedzka K."/>
            <person name="Martijn J."/>
            <person name="Lind A.E."/>
            <person name="van Eijk R."/>
            <person name="Schleper C."/>
            <person name="Guy L."/>
            <person name="Ettema T.J."/>
        </authorList>
    </citation>
    <scope>NUCLEOTIDE SEQUENCE</scope>
</reference>
<feature type="non-terminal residue" evidence="1">
    <location>
        <position position="160"/>
    </location>
</feature>
<sequence>MIGLLIIILISIFLIGSTSAIKFRQIYNPFTRTLDYYHTANFTGENITAGSIIVSGNVTADYHFGNIPWTNLTNYPVACSSGYAVTEVGDSNICTQFAEYNFGSNNFNGSGNFNTTGNITAGWGFFNGNVGIGTNSPYSGLHYQGDIFYLTPNAGAWSND</sequence>
<dbReference type="AlphaFoldDB" id="A0A0F9F5L4"/>
<comment type="caution">
    <text evidence="1">The sequence shown here is derived from an EMBL/GenBank/DDBJ whole genome shotgun (WGS) entry which is preliminary data.</text>
</comment>